<dbReference type="AlphaFoldDB" id="A0A7G8PKC0"/>
<dbReference type="PANTHER" id="PTHR33744">
    <property type="entry name" value="CARBOHYDRATE DIACID REGULATOR"/>
    <property type="match status" value="1"/>
</dbReference>
<evidence type="ECO:0000259" key="2">
    <source>
        <dbReference type="Pfam" id="PF13556"/>
    </source>
</evidence>
<dbReference type="Pfam" id="PF07905">
    <property type="entry name" value="PucR"/>
    <property type="match status" value="1"/>
</dbReference>
<dbReference type="Proteomes" id="UP000515498">
    <property type="component" value="Chromosome"/>
</dbReference>
<evidence type="ECO:0000313" key="4">
    <source>
        <dbReference type="Proteomes" id="UP000515498"/>
    </source>
</evidence>
<dbReference type="EMBL" id="CP059894">
    <property type="protein sequence ID" value="QNJ94786.1"/>
    <property type="molecule type" value="Genomic_DNA"/>
</dbReference>
<feature type="domain" description="PucR C-terminal helix-turn-helix" evidence="2">
    <location>
        <begin position="474"/>
        <end position="532"/>
    </location>
</feature>
<evidence type="ECO:0000313" key="3">
    <source>
        <dbReference type="EMBL" id="QNJ94786.1"/>
    </source>
</evidence>
<dbReference type="PANTHER" id="PTHR33744:SF1">
    <property type="entry name" value="DNA-BINDING TRANSCRIPTIONAL ACTIVATOR ADER"/>
    <property type="match status" value="1"/>
</dbReference>
<protein>
    <submittedName>
        <fullName evidence="3">PucR family transcriptional regulator</fullName>
    </submittedName>
</protein>
<name>A0A7G8PKC0_9MYCO</name>
<gene>
    <name evidence="3" type="ORF">HZU40_11360</name>
</gene>
<dbReference type="InterPro" id="IPR042070">
    <property type="entry name" value="PucR_C-HTH_sf"/>
</dbReference>
<feature type="domain" description="Purine catabolism PurC-like" evidence="1">
    <location>
        <begin position="10"/>
        <end position="130"/>
    </location>
</feature>
<dbReference type="InterPro" id="IPR025736">
    <property type="entry name" value="PucR_C-HTH_dom"/>
</dbReference>
<dbReference type="Gene3D" id="1.10.10.2840">
    <property type="entry name" value="PucR C-terminal helix-turn-helix domain"/>
    <property type="match status" value="1"/>
</dbReference>
<accession>A0A7G8PKC0</accession>
<evidence type="ECO:0000259" key="1">
    <source>
        <dbReference type="Pfam" id="PF07905"/>
    </source>
</evidence>
<dbReference type="InterPro" id="IPR051448">
    <property type="entry name" value="CdaR-like_regulators"/>
</dbReference>
<dbReference type="InterPro" id="IPR012914">
    <property type="entry name" value="PucR_dom"/>
</dbReference>
<dbReference type="KEGG" id="mflu:HZU40_11360"/>
<dbReference type="Pfam" id="PF13556">
    <property type="entry name" value="HTH_30"/>
    <property type="match status" value="1"/>
</dbReference>
<organism evidence="3 4">
    <name type="scientific">Mycolicibacterium fluoranthenivorans</name>
    <dbReference type="NCBI Taxonomy" id="258505"/>
    <lineage>
        <taxon>Bacteria</taxon>
        <taxon>Bacillati</taxon>
        <taxon>Actinomycetota</taxon>
        <taxon>Actinomycetes</taxon>
        <taxon>Mycobacteriales</taxon>
        <taxon>Mycobacteriaceae</taxon>
        <taxon>Mycolicibacterium</taxon>
    </lineage>
</organism>
<reference evidence="3 4" key="1">
    <citation type="submission" date="2020-07" db="EMBL/GenBank/DDBJ databases">
        <title>Draft genome sequence of four isobutane-metabolizing strains capable of cometabolically degrading diverse ether contaminants.</title>
        <authorList>
            <person name="Chen W."/>
            <person name="Faulkner N."/>
            <person name="Smith C."/>
            <person name="Hyman M."/>
        </authorList>
    </citation>
    <scope>NUCLEOTIDE SEQUENCE [LARGE SCALE GENOMIC DNA]</scope>
    <source>
        <strain evidence="3 4">2A</strain>
    </source>
</reference>
<sequence length="541" mass="59301">MSETLTVRAALQLPALRGGAPEVVAGRENLDRAIRWVHVVEVRDIASVLRGGELVLTEGRMFHGPESSDRRLIVELAERGIAAMVLELGANFHSVPRHLIDECQKRNLTLVALHLPVAFVDVTEAIHTQIVNQKITLLDHAQELQRQLTELVLEGGGIAEVLDALAAALGEPVLYERADGGFVYRALNGLTERDVTAGWELITRSVDGAPPFIEKHLTMDGARDGRLVALGFGIAEGGVFDEAATVALERAAQVVSLLVIGNRRRDAVFASHGRHGGFLASLLAGSTEPYAAEARAIAFGFTPPVMIPIGIRRARHHRAATVASEDHQWRMVWRDVHSELENIGIPALIDEATTANPTLVMIGVEDVAHRSRIADRVAQVVQDTAKRHLAEPQAAVLSVGPAVHTWQAATEGLAVAVDALDGALHSPPRAWHDATDLDLDRLIWSLRDNPDLERFARLRLERLVTYDAQRHTQLVKTLQVLLEQHGQKTETARALHLERQSLYNRVERIQSLLGVDLDDPDIRLGLHLALRVLSHIPPGQL</sequence>
<dbReference type="RefSeq" id="WP_090363235.1">
    <property type="nucleotide sequence ID" value="NZ_CP059894.1"/>
</dbReference>
<proteinExistence type="predicted"/>